<dbReference type="SUPFAM" id="SSF63867">
    <property type="entry name" value="MoeA C-terminal domain-like"/>
    <property type="match status" value="1"/>
</dbReference>
<protein>
    <submittedName>
        <fullName evidence="2">Molybdopterin molybdotransferase MoeA</fullName>
    </submittedName>
</protein>
<reference evidence="2" key="1">
    <citation type="submission" date="2022-12" db="EMBL/GenBank/DDBJ databases">
        <title>Isolation and characterisation of novel Methanocorpusculum spp. from native Australian herbivores indicates the genus is ancestrally host-associated.</title>
        <authorList>
            <person name="Volmer J.G."/>
            <person name="Soo R.M."/>
            <person name="Evans P.N."/>
            <person name="Hoedt E.C."/>
            <person name="Astorga Alsina A.L."/>
            <person name="Woodcroft B.J."/>
            <person name="Tyson G.W."/>
            <person name="Hugenholtz P."/>
            <person name="Morrison M."/>
        </authorList>
    </citation>
    <scope>NUCLEOTIDE SEQUENCE</scope>
    <source>
        <strain evidence="2">CW153</strain>
    </source>
</reference>
<dbReference type="Gene3D" id="3.40.980.10">
    <property type="entry name" value="MoaB/Mog-like domain"/>
    <property type="match status" value="1"/>
</dbReference>
<evidence type="ECO:0000259" key="1">
    <source>
        <dbReference type="SMART" id="SM00852"/>
    </source>
</evidence>
<keyword evidence="3" id="KW-1185">Reference proteome</keyword>
<dbReference type="InterPro" id="IPR005111">
    <property type="entry name" value="MoeA_C_domain_IV"/>
</dbReference>
<sequence length="319" mass="34126">MRSTRFLHLVSAETAAETLIEMAKRLPEEMIPLEKACGRVLAKPIVVQKNSVLSNEMLDEVISEGETVFAEGTILSARDVGGLAALCIDPVPVVRQPRVGVISTGNELVPPASKVMTGQIRDANSTLLISYLRDFGAIPVFYGIVPDVAEKLTETLRRAAEECDLVVVSGGSSKDERDVTAGVIAQLGTVRIHGVSVAPGKPLIIGTAKDTPVIGLPGNPASVYMITQVFVTPMLRKMTGEPAVERTVRAVLSMSFPSERGREDLVRVKFRPDGTVEPCLGKSGLLNTLVHSDGYLRVPAGVDGHEAGEEVEVHLWQGC</sequence>
<dbReference type="InterPro" id="IPR038987">
    <property type="entry name" value="MoeA-like"/>
</dbReference>
<dbReference type="Pfam" id="PF00994">
    <property type="entry name" value="MoCF_biosynth"/>
    <property type="match status" value="1"/>
</dbReference>
<feature type="domain" description="MoaB/Mog" evidence="1">
    <location>
        <begin position="100"/>
        <end position="237"/>
    </location>
</feature>
<dbReference type="NCBIfam" id="TIGR00177">
    <property type="entry name" value="molyb_syn"/>
    <property type="match status" value="1"/>
</dbReference>
<dbReference type="RefSeq" id="WP_268923466.1">
    <property type="nucleotide sequence ID" value="NZ_JAPTGC010000011.1"/>
</dbReference>
<dbReference type="InterPro" id="IPR036688">
    <property type="entry name" value="MoeA_C_domain_IV_sf"/>
</dbReference>
<dbReference type="InterPro" id="IPR036425">
    <property type="entry name" value="MoaB/Mog-like_dom_sf"/>
</dbReference>
<gene>
    <name evidence="2" type="ORF">O0S09_08100</name>
</gene>
<organism evidence="2 3">
    <name type="scientific">Methanocorpusculum vombati</name>
    <dbReference type="NCBI Taxonomy" id="3002864"/>
    <lineage>
        <taxon>Archaea</taxon>
        <taxon>Methanobacteriati</taxon>
        <taxon>Methanobacteriota</taxon>
        <taxon>Stenosarchaea group</taxon>
        <taxon>Methanomicrobia</taxon>
        <taxon>Methanomicrobiales</taxon>
        <taxon>Methanocorpusculaceae</taxon>
        <taxon>Methanocorpusculum</taxon>
    </lineage>
</organism>
<dbReference type="SUPFAM" id="SSF53218">
    <property type="entry name" value="Molybdenum cofactor biosynthesis proteins"/>
    <property type="match status" value="1"/>
</dbReference>
<dbReference type="Proteomes" id="UP001141336">
    <property type="component" value="Unassembled WGS sequence"/>
</dbReference>
<evidence type="ECO:0000313" key="2">
    <source>
        <dbReference type="EMBL" id="MCZ0863208.1"/>
    </source>
</evidence>
<dbReference type="CDD" id="cd00887">
    <property type="entry name" value="MoeA"/>
    <property type="match status" value="1"/>
</dbReference>
<dbReference type="InterPro" id="IPR001453">
    <property type="entry name" value="MoaB/Mog_dom"/>
</dbReference>
<dbReference type="PANTHER" id="PTHR10192">
    <property type="entry name" value="MOLYBDOPTERIN BIOSYNTHESIS PROTEIN"/>
    <property type="match status" value="1"/>
</dbReference>
<dbReference type="PANTHER" id="PTHR10192:SF5">
    <property type="entry name" value="GEPHYRIN"/>
    <property type="match status" value="1"/>
</dbReference>
<dbReference type="Gene3D" id="2.40.340.10">
    <property type="entry name" value="MoeA, C-terminal, domain IV"/>
    <property type="match status" value="1"/>
</dbReference>
<name>A0ABT4IQ06_9EURY</name>
<comment type="caution">
    <text evidence="2">The sequence shown here is derived from an EMBL/GenBank/DDBJ whole genome shotgun (WGS) entry which is preliminary data.</text>
</comment>
<accession>A0ABT4IQ06</accession>
<evidence type="ECO:0000313" key="3">
    <source>
        <dbReference type="Proteomes" id="UP001141336"/>
    </source>
</evidence>
<dbReference type="Pfam" id="PF03454">
    <property type="entry name" value="MoeA_C"/>
    <property type="match status" value="1"/>
</dbReference>
<dbReference type="SMART" id="SM00852">
    <property type="entry name" value="MoCF_biosynth"/>
    <property type="match status" value="1"/>
</dbReference>
<dbReference type="EMBL" id="JAPTGC010000011">
    <property type="protein sequence ID" value="MCZ0863208.1"/>
    <property type="molecule type" value="Genomic_DNA"/>
</dbReference>
<proteinExistence type="predicted"/>